<gene>
    <name evidence="1" type="ORF">E5676_scaffold1836G00130</name>
</gene>
<name>A0A5D3D7H8_CUCMM</name>
<evidence type="ECO:0000313" key="2">
    <source>
        <dbReference type="Proteomes" id="UP000321947"/>
    </source>
</evidence>
<dbReference type="AlphaFoldDB" id="A0A5D3D7H8"/>
<evidence type="ECO:0000313" key="1">
    <source>
        <dbReference type="EMBL" id="TYK19518.1"/>
    </source>
</evidence>
<protein>
    <submittedName>
        <fullName evidence="1">Gag-pol polyprotein</fullName>
    </submittedName>
</protein>
<reference evidence="1 2" key="1">
    <citation type="submission" date="2019-08" db="EMBL/GenBank/DDBJ databases">
        <title>Draft genome sequences of two oriental melons (Cucumis melo L. var makuwa).</title>
        <authorList>
            <person name="Kwon S.-Y."/>
        </authorList>
    </citation>
    <scope>NUCLEOTIDE SEQUENCE [LARGE SCALE GENOMIC DNA]</scope>
    <source>
        <strain evidence="2">cv. Chang Bougi</strain>
        <tissue evidence="1">Leaf</tissue>
    </source>
</reference>
<dbReference type="Proteomes" id="UP000321947">
    <property type="component" value="Unassembled WGS sequence"/>
</dbReference>
<organism evidence="1 2">
    <name type="scientific">Cucumis melo var. makuwa</name>
    <name type="common">Oriental melon</name>
    <dbReference type="NCBI Taxonomy" id="1194695"/>
    <lineage>
        <taxon>Eukaryota</taxon>
        <taxon>Viridiplantae</taxon>
        <taxon>Streptophyta</taxon>
        <taxon>Embryophyta</taxon>
        <taxon>Tracheophyta</taxon>
        <taxon>Spermatophyta</taxon>
        <taxon>Magnoliopsida</taxon>
        <taxon>eudicotyledons</taxon>
        <taxon>Gunneridae</taxon>
        <taxon>Pentapetalae</taxon>
        <taxon>rosids</taxon>
        <taxon>fabids</taxon>
        <taxon>Cucurbitales</taxon>
        <taxon>Cucurbitaceae</taxon>
        <taxon>Benincaseae</taxon>
        <taxon>Cucumis</taxon>
    </lineage>
</organism>
<sequence>MVEDETLAEFNVHVLDLANESFTLGEKLTDTKLVRKVLRSLPPRLNMKVTAIEKANNIIVMRLDELFRSLRTFKLSVEDNSSKKKNNLAFQGVSEETTKLTSKVP</sequence>
<comment type="caution">
    <text evidence="1">The sequence shown here is derived from an EMBL/GenBank/DDBJ whole genome shotgun (WGS) entry which is preliminary data.</text>
</comment>
<dbReference type="EMBL" id="SSTD01006894">
    <property type="protein sequence ID" value="TYK19518.1"/>
    <property type="molecule type" value="Genomic_DNA"/>
</dbReference>
<proteinExistence type="predicted"/>
<accession>A0A5D3D7H8</accession>